<accession>A0ABD3AAF9</accession>
<organism evidence="2 3">
    <name type="scientific">Cinchona calisaya</name>
    <dbReference type="NCBI Taxonomy" id="153742"/>
    <lineage>
        <taxon>Eukaryota</taxon>
        <taxon>Viridiplantae</taxon>
        <taxon>Streptophyta</taxon>
        <taxon>Embryophyta</taxon>
        <taxon>Tracheophyta</taxon>
        <taxon>Spermatophyta</taxon>
        <taxon>Magnoliopsida</taxon>
        <taxon>eudicotyledons</taxon>
        <taxon>Gunneridae</taxon>
        <taxon>Pentapetalae</taxon>
        <taxon>asterids</taxon>
        <taxon>lamiids</taxon>
        <taxon>Gentianales</taxon>
        <taxon>Rubiaceae</taxon>
        <taxon>Cinchonoideae</taxon>
        <taxon>Cinchoneae</taxon>
        <taxon>Cinchona</taxon>
    </lineage>
</organism>
<gene>
    <name evidence="2" type="ORF">ACH5RR_012116</name>
</gene>
<feature type="region of interest" description="Disordered" evidence="1">
    <location>
        <begin position="142"/>
        <end position="180"/>
    </location>
</feature>
<comment type="caution">
    <text evidence="2">The sequence shown here is derived from an EMBL/GenBank/DDBJ whole genome shotgun (WGS) entry which is preliminary data.</text>
</comment>
<proteinExistence type="predicted"/>
<dbReference type="AlphaFoldDB" id="A0ABD3AAF9"/>
<name>A0ABD3AAF9_9GENT</name>
<evidence type="ECO:0000313" key="3">
    <source>
        <dbReference type="Proteomes" id="UP001630127"/>
    </source>
</evidence>
<sequence>MDPHAYSPPKGKNLIKFFELNKLTYDYLVALGLKNEVENFRQGLHQHGVQYLTSLPKVDELRADLTQQPEYKTNIKEQSFSILANASTSGIRTVSETSTSHGLIYGVAMTTGFSCFETTTSRIGTVTIANYTGSTMTLGGPTIIAGGASRTQSHSKGPIVQPKEERAEGMSSKLPSSPTP</sequence>
<keyword evidence="3" id="KW-1185">Reference proteome</keyword>
<evidence type="ECO:0000313" key="2">
    <source>
        <dbReference type="EMBL" id="KAL3527460.1"/>
    </source>
</evidence>
<protein>
    <submittedName>
        <fullName evidence="2">Uncharacterized protein</fullName>
    </submittedName>
</protein>
<evidence type="ECO:0000256" key="1">
    <source>
        <dbReference type="SAM" id="MobiDB-lite"/>
    </source>
</evidence>
<dbReference type="Proteomes" id="UP001630127">
    <property type="component" value="Unassembled WGS sequence"/>
</dbReference>
<dbReference type="EMBL" id="JBJUIK010000005">
    <property type="protein sequence ID" value="KAL3527460.1"/>
    <property type="molecule type" value="Genomic_DNA"/>
</dbReference>
<reference evidence="2 3" key="1">
    <citation type="submission" date="2024-11" db="EMBL/GenBank/DDBJ databases">
        <title>A near-complete genome assembly of Cinchona calisaya.</title>
        <authorList>
            <person name="Lian D.C."/>
            <person name="Zhao X.W."/>
            <person name="Wei L."/>
        </authorList>
    </citation>
    <scope>NUCLEOTIDE SEQUENCE [LARGE SCALE GENOMIC DNA]</scope>
    <source>
        <tissue evidence="2">Nenye</tissue>
    </source>
</reference>